<name>A0A9X1MP61_9BACT</name>
<organism evidence="1 2">
    <name type="scientific">Blastopirellula sediminis</name>
    <dbReference type="NCBI Taxonomy" id="2894196"/>
    <lineage>
        <taxon>Bacteria</taxon>
        <taxon>Pseudomonadati</taxon>
        <taxon>Planctomycetota</taxon>
        <taxon>Planctomycetia</taxon>
        <taxon>Pirellulales</taxon>
        <taxon>Pirellulaceae</taxon>
        <taxon>Blastopirellula</taxon>
    </lineage>
</organism>
<reference evidence="1" key="1">
    <citation type="submission" date="2021-11" db="EMBL/GenBank/DDBJ databases">
        <title>Genome sequence.</title>
        <authorList>
            <person name="Sun Q."/>
        </authorList>
    </citation>
    <scope>NUCLEOTIDE SEQUENCE</scope>
    <source>
        <strain evidence="1">JC732</strain>
    </source>
</reference>
<keyword evidence="2" id="KW-1185">Reference proteome</keyword>
<accession>A0A9X1MP61</accession>
<sequence length="532" mass="60369">MAKYFLEDGVSRDHLRHLVEVLAPRLRDIERSLVIERDDSSVMRRELRVAYGNRACLVEHFYSEEYSPRSDTVEFQVSFLDADQIVIVGESESEADVAEGLAAWILGASRETLAQRAPFAGAAELGSERLYQLAKSQLELATHITRRKAKFENEHTVRFEKQERGCEVLFWNSIAEMTFLWGETPLFTDRLSSQEIERILELVRGWVDDAKAPSEMRAHWPHLKMGKAADFFEAGKVVEGEFFVSWDNIVPEGWMWENTEVGRLQPLIERLRELGFDHRLLARRSGPALKLLRSRRGWRSGEPFVKIELFGWPASRLLVRFDVHEDPPRCGFRTYDEWSVNPELLEILEKLASLPLVEGAPLKRIPAASFRRLTRILSQPLPGEETHVTPASTDPLGCVQLPEQRFAEGERFEGNAKFREISGLLTTSPRLLGEKLKEISPACEECVDLTIPFMAIYMLVFSAASNPEKTKSIAKLAGKPEMTLLEDIVALPMFQGILVIDKDAQVLSFAENFSVSERMKLSDFVASESGGM</sequence>
<dbReference type="EMBL" id="JAJKFT010000010">
    <property type="protein sequence ID" value="MCC9629805.1"/>
    <property type="molecule type" value="Genomic_DNA"/>
</dbReference>
<evidence type="ECO:0000313" key="2">
    <source>
        <dbReference type="Proteomes" id="UP001139103"/>
    </source>
</evidence>
<dbReference type="Proteomes" id="UP001139103">
    <property type="component" value="Unassembled WGS sequence"/>
</dbReference>
<evidence type="ECO:0000313" key="1">
    <source>
        <dbReference type="EMBL" id="MCC9629805.1"/>
    </source>
</evidence>
<comment type="caution">
    <text evidence="1">The sequence shown here is derived from an EMBL/GenBank/DDBJ whole genome shotgun (WGS) entry which is preliminary data.</text>
</comment>
<protein>
    <submittedName>
        <fullName evidence="1">Uncharacterized protein</fullName>
    </submittedName>
</protein>
<dbReference type="AlphaFoldDB" id="A0A9X1MP61"/>
<proteinExistence type="predicted"/>
<dbReference type="RefSeq" id="WP_230220391.1">
    <property type="nucleotide sequence ID" value="NZ_JAJKFT010000010.1"/>
</dbReference>
<gene>
    <name evidence="1" type="ORF">LOC68_15555</name>
</gene>